<keyword evidence="1" id="KW-1133">Transmembrane helix</keyword>
<organism evidence="2 3">
    <name type="scientific">'Chrysanthemum coronarium' phytoplasma</name>
    <dbReference type="NCBI Taxonomy" id="1520703"/>
    <lineage>
        <taxon>Bacteria</taxon>
        <taxon>Bacillati</taxon>
        <taxon>Mycoplasmatota</taxon>
        <taxon>Mollicutes</taxon>
        <taxon>Acholeplasmatales</taxon>
        <taxon>Acholeplasmataceae</taxon>
        <taxon>Candidatus Phytoplasma</taxon>
        <taxon>16SrI (Aster yellows group)</taxon>
    </lineage>
</organism>
<comment type="caution">
    <text evidence="2">The sequence shown here is derived from an EMBL/GenBank/DDBJ whole genome shotgun (WGS) entry which is preliminary data.</text>
</comment>
<evidence type="ECO:0000256" key="1">
    <source>
        <dbReference type="SAM" id="Phobius"/>
    </source>
</evidence>
<name>A0ABQ0J258_9MOLU</name>
<dbReference type="RefSeq" id="WP_041624816.1">
    <property type="nucleotide sequence ID" value="NZ_BBIY01000009.1"/>
</dbReference>
<keyword evidence="3" id="KW-1185">Reference proteome</keyword>
<feature type="transmembrane region" description="Helical" evidence="1">
    <location>
        <begin position="19"/>
        <end position="37"/>
    </location>
</feature>
<accession>A0ABQ0J258</accession>
<dbReference type="EMBL" id="BBIY01000009">
    <property type="protein sequence ID" value="GAK73654.1"/>
    <property type="molecule type" value="Genomic_DNA"/>
</dbReference>
<proteinExistence type="predicted"/>
<gene>
    <name evidence="2" type="ORF">OYV_01330</name>
</gene>
<evidence type="ECO:0000313" key="3">
    <source>
        <dbReference type="Proteomes" id="UP000028900"/>
    </source>
</evidence>
<keyword evidence="1" id="KW-0812">Transmembrane</keyword>
<reference evidence="2 3" key="2">
    <citation type="journal article" date="2014" name="Genome Announc.">
        <title>Draft Genome Sequence of 'Candidatus Phytoplasma asteris' Strain OY-V, an Unculturable Plant-Pathogenic Bacterium.</title>
        <authorList>
            <person name="Kakizawa S."/>
            <person name="Makino A."/>
            <person name="Ishii Y."/>
            <person name="Tamaki H."/>
            <person name="Kamagata Y."/>
        </authorList>
    </citation>
    <scope>NUCLEOTIDE SEQUENCE [LARGE SCALE GENOMIC DNA]</scope>
    <source>
        <strain evidence="2 3">OY-V</strain>
    </source>
</reference>
<sequence>MQHFQNNYVPPKKMSNQTFWLWIVSITTVLLFLFSYLQYETNIQNKKDIKELIEKSQKTN</sequence>
<reference evidence="3" key="1">
    <citation type="journal article" date="2014" name="Genome Announc.">
        <title>Draft Genome Sequence of ''Candidatus Phytoplasma asteris'' Strain OY-V, an Unculturable Plant-Pathogenic Bacterium.</title>
        <authorList>
            <person name="Kakizawa S."/>
            <person name="Makino A."/>
            <person name="Ishii Y."/>
            <person name="Tamaki H."/>
            <person name="Kamagata Y."/>
        </authorList>
    </citation>
    <scope>NUCLEOTIDE SEQUENCE [LARGE SCALE GENOMIC DNA]</scope>
    <source>
        <strain evidence="3">OY-V</strain>
    </source>
</reference>
<keyword evidence="1" id="KW-0472">Membrane</keyword>
<protein>
    <submittedName>
        <fullName evidence="2">Predicted membrane protein</fullName>
    </submittedName>
</protein>
<dbReference type="Proteomes" id="UP000028900">
    <property type="component" value="Unassembled WGS sequence"/>
</dbReference>
<evidence type="ECO:0000313" key="2">
    <source>
        <dbReference type="EMBL" id="GAK73654.1"/>
    </source>
</evidence>